<accession>A0A974P158</accession>
<dbReference type="EMBL" id="CP068570">
    <property type="protein sequence ID" value="QQZ49014.1"/>
    <property type="molecule type" value="Genomic_DNA"/>
</dbReference>
<proteinExistence type="predicted"/>
<reference evidence="2" key="1">
    <citation type="submission" date="2021-01" db="EMBL/GenBank/DDBJ databases">
        <title>Genome sequence of Phenylobacterium sp. 20VBR1 isolated from a valley glaceir, Ny-Alesund, Svalbard.</title>
        <authorList>
            <person name="Thomas F.A."/>
            <person name="Krishnan K.P."/>
            <person name="Sinha R.K."/>
        </authorList>
    </citation>
    <scope>NUCLEOTIDE SEQUENCE</scope>
    <source>
        <strain evidence="2">20VBR1</strain>
    </source>
</reference>
<protein>
    <submittedName>
        <fullName evidence="2">Uncharacterized protein</fullName>
    </submittedName>
</protein>
<dbReference type="AlphaFoldDB" id="A0A974P158"/>
<organism evidence="2">
    <name type="scientific">Phenylobacterium glaciei</name>
    <dbReference type="NCBI Taxonomy" id="2803784"/>
    <lineage>
        <taxon>Bacteria</taxon>
        <taxon>Pseudomonadati</taxon>
        <taxon>Pseudomonadota</taxon>
        <taxon>Alphaproteobacteria</taxon>
        <taxon>Caulobacterales</taxon>
        <taxon>Caulobacteraceae</taxon>
        <taxon>Phenylobacterium</taxon>
    </lineage>
</organism>
<name>A0A974P158_9CAUL</name>
<feature type="region of interest" description="Disordered" evidence="1">
    <location>
        <begin position="28"/>
        <end position="48"/>
    </location>
</feature>
<evidence type="ECO:0000313" key="2">
    <source>
        <dbReference type="EMBL" id="QQZ49014.1"/>
    </source>
</evidence>
<gene>
    <name evidence="2" type="ORF">JKL49_17505</name>
</gene>
<evidence type="ECO:0000256" key="1">
    <source>
        <dbReference type="SAM" id="MobiDB-lite"/>
    </source>
</evidence>
<sequence length="48" mass="4765">MSLAFDRVGGPLAPFTGALDVILAQQQANGAIPGSTRARGTPGTTPNA</sequence>